<protein>
    <submittedName>
        <fullName evidence="1">Uncharacterized protein</fullName>
    </submittedName>
</protein>
<dbReference type="RefSeq" id="WP_190545865.1">
    <property type="nucleotide sequence ID" value="NZ_CAWPNO010000074.1"/>
</dbReference>
<organism evidence="1 2">
    <name type="scientific">Calothrix parietina FACHB-288</name>
    <dbReference type="NCBI Taxonomy" id="2692896"/>
    <lineage>
        <taxon>Bacteria</taxon>
        <taxon>Bacillati</taxon>
        <taxon>Cyanobacteriota</taxon>
        <taxon>Cyanophyceae</taxon>
        <taxon>Nostocales</taxon>
        <taxon>Calotrichaceae</taxon>
        <taxon>Calothrix</taxon>
    </lineage>
</organism>
<sequence length="261" mass="28722">MKVFLQNLTLTASIYTVLTFATSLLPVVAGETSRSSQIPQGLRRISQETATGQSGSEIPLIELSPGYGVNISFISSGEIVEKVWLDNPAIASLDVDGCLSGLGRECNSPGATVLHLRRINPIDMPQLPKMNSSLLTVVAKGNSGRRVYLFRVATANTKPKYHTIEVTPHTQEEPEIRELLPQYQNLQAISRGLEIAQKQRLISPESRLWQRIKNFLTNVKSGESVSNAARKAGITLQLVNRLIELGQTTPVNTLRQRLVNQ</sequence>
<reference evidence="1 2" key="1">
    <citation type="journal article" date="2020" name="ISME J.">
        <title>Comparative genomics reveals insights into cyanobacterial evolution and habitat adaptation.</title>
        <authorList>
            <person name="Chen M.Y."/>
            <person name="Teng W.K."/>
            <person name="Zhao L."/>
            <person name="Hu C.X."/>
            <person name="Zhou Y.K."/>
            <person name="Han B.P."/>
            <person name="Song L.R."/>
            <person name="Shu W.S."/>
        </authorList>
    </citation>
    <scope>NUCLEOTIDE SEQUENCE [LARGE SCALE GENOMIC DNA]</scope>
    <source>
        <strain evidence="1 2">FACHB-288</strain>
    </source>
</reference>
<evidence type="ECO:0000313" key="2">
    <source>
        <dbReference type="Proteomes" id="UP000658514"/>
    </source>
</evidence>
<dbReference type="Proteomes" id="UP000658514">
    <property type="component" value="Unassembled WGS sequence"/>
</dbReference>
<dbReference type="EMBL" id="JACJQH010000040">
    <property type="protein sequence ID" value="MBD2198338.1"/>
    <property type="molecule type" value="Genomic_DNA"/>
</dbReference>
<accession>A0ABR8AGA5</accession>
<keyword evidence="2" id="KW-1185">Reference proteome</keyword>
<proteinExistence type="predicted"/>
<evidence type="ECO:0000313" key="1">
    <source>
        <dbReference type="EMBL" id="MBD2198338.1"/>
    </source>
</evidence>
<comment type="caution">
    <text evidence="1">The sequence shown here is derived from an EMBL/GenBank/DDBJ whole genome shotgun (WGS) entry which is preliminary data.</text>
</comment>
<name>A0ABR8AGA5_9CYAN</name>
<gene>
    <name evidence="1" type="ORF">H6G24_23000</name>
</gene>